<evidence type="ECO:0000313" key="2">
    <source>
        <dbReference type="Proteomes" id="UP000824540"/>
    </source>
</evidence>
<dbReference type="AlphaFoldDB" id="A0A8T2NLK8"/>
<keyword evidence="2" id="KW-1185">Reference proteome</keyword>
<reference evidence="1" key="1">
    <citation type="thesis" date="2021" institute="BYU ScholarsArchive" country="Provo, UT, USA">
        <title>Applications of and Algorithms for Genome Assembly and Genomic Analyses with an Emphasis on Marine Teleosts.</title>
        <authorList>
            <person name="Pickett B.D."/>
        </authorList>
    </citation>
    <scope>NUCLEOTIDE SEQUENCE</scope>
    <source>
        <strain evidence="1">HI-2016</strain>
    </source>
</reference>
<accession>A0A8T2NLK8</accession>
<proteinExistence type="predicted"/>
<protein>
    <submittedName>
        <fullName evidence="1">Uncharacterized protein</fullName>
    </submittedName>
</protein>
<gene>
    <name evidence="1" type="ORF">JZ751_021378</name>
</gene>
<dbReference type="Proteomes" id="UP000824540">
    <property type="component" value="Unassembled WGS sequence"/>
</dbReference>
<evidence type="ECO:0000313" key="1">
    <source>
        <dbReference type="EMBL" id="KAG9340556.1"/>
    </source>
</evidence>
<name>A0A8T2NLK8_9TELE</name>
<comment type="caution">
    <text evidence="1">The sequence shown here is derived from an EMBL/GenBank/DDBJ whole genome shotgun (WGS) entry which is preliminary data.</text>
</comment>
<dbReference type="EMBL" id="JAFBMS010000042">
    <property type="protein sequence ID" value="KAG9340556.1"/>
    <property type="molecule type" value="Genomic_DNA"/>
</dbReference>
<organism evidence="1 2">
    <name type="scientific">Albula glossodonta</name>
    <name type="common">roundjaw bonefish</name>
    <dbReference type="NCBI Taxonomy" id="121402"/>
    <lineage>
        <taxon>Eukaryota</taxon>
        <taxon>Metazoa</taxon>
        <taxon>Chordata</taxon>
        <taxon>Craniata</taxon>
        <taxon>Vertebrata</taxon>
        <taxon>Euteleostomi</taxon>
        <taxon>Actinopterygii</taxon>
        <taxon>Neopterygii</taxon>
        <taxon>Teleostei</taxon>
        <taxon>Albuliformes</taxon>
        <taxon>Albulidae</taxon>
        <taxon>Albula</taxon>
    </lineage>
</organism>
<sequence length="109" mass="12168">MGMEAQSGRAAEGRSVCGTSSVMAAVFKKWYFGAVSDFSPPCTQANVVECHDCQIEQISPIASVNWKERLGRNELFRVERALSLRRMPCRSPAGRTLKLTLLDCWMRSP</sequence>
<feature type="non-terminal residue" evidence="1">
    <location>
        <position position="1"/>
    </location>
</feature>